<reference evidence="2 3" key="1">
    <citation type="submission" date="2023-10" db="EMBL/GenBank/DDBJ databases">
        <title>Complete genome sequence of a Sphingomonadaceae bacterium.</title>
        <authorList>
            <person name="Yan C."/>
        </authorList>
    </citation>
    <scope>NUCLEOTIDE SEQUENCE [LARGE SCALE GENOMIC DNA]</scope>
    <source>
        <strain evidence="2 3">SCSIO 66989</strain>
    </source>
</reference>
<gene>
    <name evidence="2" type="ORF">RB602_09365</name>
</gene>
<evidence type="ECO:0000313" key="3">
    <source>
        <dbReference type="Proteomes" id="UP001302429"/>
    </source>
</evidence>
<feature type="region of interest" description="Disordered" evidence="1">
    <location>
        <begin position="22"/>
        <end position="78"/>
    </location>
</feature>
<protein>
    <submittedName>
        <fullName evidence="2">Uncharacterized protein</fullName>
    </submittedName>
</protein>
<sequence>MKPSVSTISVLILLSLGACSEGEETITDDGSTASIEARTEKQAQSLEEAADKAMQIEIESMQPENATNAEPEQASAAE</sequence>
<dbReference type="AlphaFoldDB" id="A0AA97F4V8"/>
<dbReference type="RefSeq" id="WP_317080298.1">
    <property type="nucleotide sequence ID" value="NZ_CP136594.1"/>
</dbReference>
<organism evidence="2 3">
    <name type="scientific">Alterisphingorhabdus coralli</name>
    <dbReference type="NCBI Taxonomy" id="3071408"/>
    <lineage>
        <taxon>Bacteria</taxon>
        <taxon>Pseudomonadati</taxon>
        <taxon>Pseudomonadota</taxon>
        <taxon>Alphaproteobacteria</taxon>
        <taxon>Sphingomonadales</taxon>
        <taxon>Sphingomonadaceae</taxon>
        <taxon>Alterisphingorhabdus (ex Yan et al. 2024)</taxon>
    </lineage>
</organism>
<evidence type="ECO:0000256" key="1">
    <source>
        <dbReference type="SAM" id="MobiDB-lite"/>
    </source>
</evidence>
<keyword evidence="3" id="KW-1185">Reference proteome</keyword>
<evidence type="ECO:0000313" key="2">
    <source>
        <dbReference type="EMBL" id="WOE74068.1"/>
    </source>
</evidence>
<dbReference type="EMBL" id="CP136594">
    <property type="protein sequence ID" value="WOE74068.1"/>
    <property type="molecule type" value="Genomic_DNA"/>
</dbReference>
<dbReference type="Proteomes" id="UP001302429">
    <property type="component" value="Chromosome"/>
</dbReference>
<accession>A0AA97F4V8</accession>
<name>A0AA97F4V8_9SPHN</name>
<dbReference type="PROSITE" id="PS51257">
    <property type="entry name" value="PROKAR_LIPOPROTEIN"/>
    <property type="match status" value="1"/>
</dbReference>
<dbReference type="KEGG" id="acoa:RB602_09365"/>
<proteinExistence type="predicted"/>